<feature type="compositionally biased region" description="Gly residues" evidence="2">
    <location>
        <begin position="151"/>
        <end position="160"/>
    </location>
</feature>
<keyword evidence="1" id="KW-0175">Coiled coil</keyword>
<feature type="coiled-coil region" evidence="1">
    <location>
        <begin position="175"/>
        <end position="204"/>
    </location>
</feature>
<dbReference type="EMBL" id="CM008975">
    <property type="protein sequence ID" value="PNW73194.1"/>
    <property type="molecule type" value="Genomic_DNA"/>
</dbReference>
<dbReference type="OrthoDB" id="557671at2759"/>
<dbReference type="GeneID" id="5718421"/>
<feature type="compositionally biased region" description="Low complexity" evidence="2">
    <location>
        <begin position="125"/>
        <end position="150"/>
    </location>
</feature>
<dbReference type="RefSeq" id="XP_001692736.2">
    <property type="nucleotide sequence ID" value="XM_001692684.2"/>
</dbReference>
<feature type="region of interest" description="Disordered" evidence="2">
    <location>
        <begin position="36"/>
        <end position="160"/>
    </location>
</feature>
<reference evidence="3 4" key="1">
    <citation type="journal article" date="2007" name="Science">
        <title>The Chlamydomonas genome reveals the evolution of key animal and plant functions.</title>
        <authorList>
            <person name="Merchant S.S."/>
            <person name="Prochnik S.E."/>
            <person name="Vallon O."/>
            <person name="Harris E.H."/>
            <person name="Karpowicz S.J."/>
            <person name="Witman G.B."/>
            <person name="Terry A."/>
            <person name="Salamov A."/>
            <person name="Fritz-Laylin L.K."/>
            <person name="Marechal-Drouard L."/>
            <person name="Marshall W.F."/>
            <person name="Qu L.H."/>
            <person name="Nelson D.R."/>
            <person name="Sanderfoot A.A."/>
            <person name="Spalding M.H."/>
            <person name="Kapitonov V.V."/>
            <person name="Ren Q."/>
            <person name="Ferris P."/>
            <person name="Lindquist E."/>
            <person name="Shapiro H."/>
            <person name="Lucas S.M."/>
            <person name="Grimwood J."/>
            <person name="Schmutz J."/>
            <person name="Cardol P."/>
            <person name="Cerutti H."/>
            <person name="Chanfreau G."/>
            <person name="Chen C.L."/>
            <person name="Cognat V."/>
            <person name="Croft M.T."/>
            <person name="Dent R."/>
            <person name="Dutcher S."/>
            <person name="Fernandez E."/>
            <person name="Fukuzawa H."/>
            <person name="Gonzalez-Ballester D."/>
            <person name="Gonzalez-Halphen D."/>
            <person name="Hallmann A."/>
            <person name="Hanikenne M."/>
            <person name="Hippler M."/>
            <person name="Inwood W."/>
            <person name="Jabbari K."/>
            <person name="Kalanon M."/>
            <person name="Kuras R."/>
            <person name="Lefebvre P.A."/>
            <person name="Lemaire S.D."/>
            <person name="Lobanov A.V."/>
            <person name="Lohr M."/>
            <person name="Manuell A."/>
            <person name="Meier I."/>
            <person name="Mets L."/>
            <person name="Mittag M."/>
            <person name="Mittelmeier T."/>
            <person name="Moroney J.V."/>
            <person name="Moseley J."/>
            <person name="Napoli C."/>
            <person name="Nedelcu A.M."/>
            <person name="Niyogi K."/>
            <person name="Novoselov S.V."/>
            <person name="Paulsen I.T."/>
            <person name="Pazour G."/>
            <person name="Purton S."/>
            <person name="Ral J.P."/>
            <person name="Riano-Pachon D.M."/>
            <person name="Riekhof W."/>
            <person name="Rymarquis L."/>
            <person name="Schroda M."/>
            <person name="Stern D."/>
            <person name="Umen J."/>
            <person name="Willows R."/>
            <person name="Wilson N."/>
            <person name="Zimmer S.L."/>
            <person name="Allmer J."/>
            <person name="Balk J."/>
            <person name="Bisova K."/>
            <person name="Chen C.J."/>
            <person name="Elias M."/>
            <person name="Gendler K."/>
            <person name="Hauser C."/>
            <person name="Lamb M.R."/>
            <person name="Ledford H."/>
            <person name="Long J.C."/>
            <person name="Minagawa J."/>
            <person name="Page M.D."/>
            <person name="Pan J."/>
            <person name="Pootakham W."/>
            <person name="Roje S."/>
            <person name="Rose A."/>
            <person name="Stahlberg E."/>
            <person name="Terauchi A.M."/>
            <person name="Yang P."/>
            <person name="Ball S."/>
            <person name="Bowler C."/>
            <person name="Dieckmann C.L."/>
            <person name="Gladyshev V.N."/>
            <person name="Green P."/>
            <person name="Jorgensen R."/>
            <person name="Mayfield S."/>
            <person name="Mueller-Roeber B."/>
            <person name="Rajamani S."/>
            <person name="Sayre R.T."/>
            <person name="Brokstein P."/>
            <person name="Dubchak I."/>
            <person name="Goodstein D."/>
            <person name="Hornick L."/>
            <person name="Huang Y.W."/>
            <person name="Jhaveri J."/>
            <person name="Luo Y."/>
            <person name="Martinez D."/>
            <person name="Ngau W.C."/>
            <person name="Otillar B."/>
            <person name="Poliakov A."/>
            <person name="Porter A."/>
            <person name="Szajkowski L."/>
            <person name="Werner G."/>
            <person name="Zhou K."/>
            <person name="Grigoriev I.V."/>
            <person name="Rokhsar D.S."/>
            <person name="Grossman A.R."/>
        </authorList>
    </citation>
    <scope>NUCLEOTIDE SEQUENCE [LARGE SCALE GENOMIC DNA]</scope>
    <source>
        <strain evidence="4">CC-503</strain>
    </source>
</reference>
<name>A0A2K3CY31_CHLRE</name>
<evidence type="ECO:0000256" key="2">
    <source>
        <dbReference type="SAM" id="MobiDB-lite"/>
    </source>
</evidence>
<dbReference type="Proteomes" id="UP000006906">
    <property type="component" value="Chromosome 14"/>
</dbReference>
<keyword evidence="4" id="KW-1185">Reference proteome</keyword>
<dbReference type="Gramene" id="PNW73194">
    <property type="protein sequence ID" value="PNW73194"/>
    <property type="gene ID" value="CHLRE_14g622600v5"/>
</dbReference>
<dbReference type="AlphaFoldDB" id="A0A2K3CY31"/>
<dbReference type="InParanoid" id="A0A2K3CY31"/>
<accession>A0A2K3CY31</accession>
<evidence type="ECO:0000256" key="1">
    <source>
        <dbReference type="SAM" id="Coils"/>
    </source>
</evidence>
<evidence type="ECO:0000313" key="4">
    <source>
        <dbReference type="Proteomes" id="UP000006906"/>
    </source>
</evidence>
<dbReference type="PaxDb" id="3055-EDP03755"/>
<sequence>MLGAPSVELLLKALQRGRSRAPDSALTSFQLRAVSSAGGRTIRPVSDRPPCFDLRSKTASGASSEDEWGDFVSAADGDSWGDFVSAASGPNSDTPRSASPTGSRSSEAATSAGSDTPVDSRRCSSDSMSRSYSGCQTPSTSSGISMSSSPAGGGGVNSGSGGWAGGLRTMMASFKAKQRAAEQAEEARIAKEEAEAAAARAHEEAVAALVRNGATRPQAESLIRRRRSEAQRLGNGSLKRLPRQAQEIEGEKVQEGACAAALRRELAVVAHQASLFGGFR</sequence>
<organism evidence="3 4">
    <name type="scientific">Chlamydomonas reinhardtii</name>
    <name type="common">Chlamydomonas smithii</name>
    <dbReference type="NCBI Taxonomy" id="3055"/>
    <lineage>
        <taxon>Eukaryota</taxon>
        <taxon>Viridiplantae</taxon>
        <taxon>Chlorophyta</taxon>
        <taxon>core chlorophytes</taxon>
        <taxon>Chlorophyceae</taxon>
        <taxon>CS clade</taxon>
        <taxon>Chlamydomonadales</taxon>
        <taxon>Chlamydomonadaceae</taxon>
        <taxon>Chlamydomonas</taxon>
    </lineage>
</organism>
<dbReference type="KEGG" id="cre:CHLRE_14g622600v5"/>
<proteinExistence type="predicted"/>
<feature type="compositionally biased region" description="Polar residues" evidence="2">
    <location>
        <begin position="88"/>
        <end position="114"/>
    </location>
</feature>
<gene>
    <name evidence="3" type="ORF">CHLRE_14g622600v5</name>
</gene>
<dbReference type="ExpressionAtlas" id="A0A2K3CY31">
    <property type="expression patterns" value="differential"/>
</dbReference>
<protein>
    <submittedName>
        <fullName evidence="3">Uncharacterized protein</fullName>
    </submittedName>
</protein>
<evidence type="ECO:0000313" key="3">
    <source>
        <dbReference type="EMBL" id="PNW73194.1"/>
    </source>
</evidence>